<sequence>MWSVEAGGAVDFRSAGPEGMQGAVGAAICTEMRNALTTRRASKFQTGLKKLLSFTIASVDGAPTVTTCPTRLSLYDKFFWTIHTIGRKVFTSKQHPPKVLPHSTPVTKSSPGHGDAIREVNLLRQTREDDDRKYL</sequence>
<feature type="region of interest" description="Disordered" evidence="1">
    <location>
        <begin position="93"/>
        <end position="115"/>
    </location>
</feature>
<keyword evidence="3" id="KW-1185">Reference proteome</keyword>
<accession>A0A4C1T8J8</accession>
<dbReference type="EMBL" id="BGZK01000043">
    <property type="protein sequence ID" value="GBP10839.1"/>
    <property type="molecule type" value="Genomic_DNA"/>
</dbReference>
<evidence type="ECO:0000256" key="1">
    <source>
        <dbReference type="SAM" id="MobiDB-lite"/>
    </source>
</evidence>
<name>A0A4C1T8J8_EUMVA</name>
<gene>
    <name evidence="2" type="ORF">EVAR_5428_1</name>
</gene>
<comment type="caution">
    <text evidence="2">The sequence shown here is derived from an EMBL/GenBank/DDBJ whole genome shotgun (WGS) entry which is preliminary data.</text>
</comment>
<evidence type="ECO:0000313" key="2">
    <source>
        <dbReference type="EMBL" id="GBP10839.1"/>
    </source>
</evidence>
<protein>
    <submittedName>
        <fullName evidence="2">Uncharacterized protein</fullName>
    </submittedName>
</protein>
<dbReference type="Proteomes" id="UP000299102">
    <property type="component" value="Unassembled WGS sequence"/>
</dbReference>
<organism evidence="2 3">
    <name type="scientific">Eumeta variegata</name>
    <name type="common">Bagworm moth</name>
    <name type="synonym">Eumeta japonica</name>
    <dbReference type="NCBI Taxonomy" id="151549"/>
    <lineage>
        <taxon>Eukaryota</taxon>
        <taxon>Metazoa</taxon>
        <taxon>Ecdysozoa</taxon>
        <taxon>Arthropoda</taxon>
        <taxon>Hexapoda</taxon>
        <taxon>Insecta</taxon>
        <taxon>Pterygota</taxon>
        <taxon>Neoptera</taxon>
        <taxon>Endopterygota</taxon>
        <taxon>Lepidoptera</taxon>
        <taxon>Glossata</taxon>
        <taxon>Ditrysia</taxon>
        <taxon>Tineoidea</taxon>
        <taxon>Psychidae</taxon>
        <taxon>Oiketicinae</taxon>
        <taxon>Eumeta</taxon>
    </lineage>
</organism>
<evidence type="ECO:0000313" key="3">
    <source>
        <dbReference type="Proteomes" id="UP000299102"/>
    </source>
</evidence>
<proteinExistence type="predicted"/>
<reference evidence="2 3" key="1">
    <citation type="journal article" date="2019" name="Commun. Biol.">
        <title>The bagworm genome reveals a unique fibroin gene that provides high tensile strength.</title>
        <authorList>
            <person name="Kono N."/>
            <person name="Nakamura H."/>
            <person name="Ohtoshi R."/>
            <person name="Tomita M."/>
            <person name="Numata K."/>
            <person name="Arakawa K."/>
        </authorList>
    </citation>
    <scope>NUCLEOTIDE SEQUENCE [LARGE SCALE GENOMIC DNA]</scope>
</reference>
<dbReference type="AlphaFoldDB" id="A0A4C1T8J8"/>